<dbReference type="PANTHER" id="PTHR12242">
    <property type="entry name" value="OS02G0130600 PROTEIN-RELATED"/>
    <property type="match status" value="1"/>
</dbReference>
<keyword evidence="1" id="KW-0812">Transmembrane</keyword>
<feature type="transmembrane region" description="Helical" evidence="1">
    <location>
        <begin position="6"/>
        <end position="28"/>
    </location>
</feature>
<dbReference type="Proteomes" id="UP000516437">
    <property type="component" value="Unassembled WGS sequence"/>
</dbReference>
<organism evidence="2 3">
    <name type="scientific">Morella rubra</name>
    <name type="common">Chinese bayberry</name>
    <dbReference type="NCBI Taxonomy" id="262757"/>
    <lineage>
        <taxon>Eukaryota</taxon>
        <taxon>Viridiplantae</taxon>
        <taxon>Streptophyta</taxon>
        <taxon>Embryophyta</taxon>
        <taxon>Tracheophyta</taxon>
        <taxon>Spermatophyta</taxon>
        <taxon>Magnoliopsida</taxon>
        <taxon>eudicotyledons</taxon>
        <taxon>Gunneridae</taxon>
        <taxon>Pentapetalae</taxon>
        <taxon>rosids</taxon>
        <taxon>fabids</taxon>
        <taxon>Fagales</taxon>
        <taxon>Myricaceae</taxon>
        <taxon>Morella</taxon>
    </lineage>
</organism>
<feature type="transmembrane region" description="Helical" evidence="1">
    <location>
        <begin position="261"/>
        <end position="280"/>
    </location>
</feature>
<dbReference type="AlphaFoldDB" id="A0A6A1UP61"/>
<keyword evidence="3" id="KW-1185">Reference proteome</keyword>
<protein>
    <submittedName>
        <fullName evidence="2">Uncharacterized protein</fullName>
    </submittedName>
</protein>
<proteinExistence type="predicted"/>
<evidence type="ECO:0000256" key="1">
    <source>
        <dbReference type="SAM" id="Phobius"/>
    </source>
</evidence>
<reference evidence="2 3" key="1">
    <citation type="journal article" date="2019" name="Plant Biotechnol. J.">
        <title>The red bayberry genome and genetic basis of sex determination.</title>
        <authorList>
            <person name="Jia H.M."/>
            <person name="Jia H.J."/>
            <person name="Cai Q.L."/>
            <person name="Wang Y."/>
            <person name="Zhao H.B."/>
            <person name="Yang W.F."/>
            <person name="Wang G.Y."/>
            <person name="Li Y.H."/>
            <person name="Zhan D.L."/>
            <person name="Shen Y.T."/>
            <person name="Niu Q.F."/>
            <person name="Chang L."/>
            <person name="Qiu J."/>
            <person name="Zhao L."/>
            <person name="Xie H.B."/>
            <person name="Fu W.Y."/>
            <person name="Jin J."/>
            <person name="Li X.W."/>
            <person name="Jiao Y."/>
            <person name="Zhou C.C."/>
            <person name="Tu T."/>
            <person name="Chai C.Y."/>
            <person name="Gao J.L."/>
            <person name="Fan L.J."/>
            <person name="van de Weg E."/>
            <person name="Wang J.Y."/>
            <person name="Gao Z.S."/>
        </authorList>
    </citation>
    <scope>NUCLEOTIDE SEQUENCE [LARGE SCALE GENOMIC DNA]</scope>
    <source>
        <tissue evidence="2">Leaves</tissue>
    </source>
</reference>
<feature type="transmembrane region" description="Helical" evidence="1">
    <location>
        <begin position="115"/>
        <end position="136"/>
    </location>
</feature>
<accession>A0A6A1UP61</accession>
<feature type="transmembrane region" description="Helical" evidence="1">
    <location>
        <begin position="300"/>
        <end position="318"/>
    </location>
</feature>
<gene>
    <name evidence="2" type="ORF">CJ030_MR0G002582</name>
</gene>
<dbReference type="GO" id="GO:0016020">
    <property type="term" value="C:membrane"/>
    <property type="evidence" value="ECO:0007669"/>
    <property type="project" value="TreeGrafter"/>
</dbReference>
<feature type="transmembrane region" description="Helical" evidence="1">
    <location>
        <begin position="230"/>
        <end position="249"/>
    </location>
</feature>
<name>A0A6A1UP61_9ROSI</name>
<feature type="transmembrane region" description="Helical" evidence="1">
    <location>
        <begin position="81"/>
        <end position="103"/>
    </location>
</feature>
<dbReference type="PANTHER" id="PTHR12242:SF6">
    <property type="entry name" value="PROTEIN ROLLING PROTEIN"/>
    <property type="match status" value="1"/>
</dbReference>
<sequence length="399" mass="45769">MGLQVYWYDFVCFGIVFFSFCGALWVIWRKEGSSRWEDNTIYESLLVARPDTDVYVNALPRGHVSTSQLWTSCWRGVHPGWLLATRFISCVSMAGFLTWDVAAYDASVFLYYTEWTFALVMVYFALGTIVSAYGCWLSSQKSALGNGTRTEFQRRDLEESRSTNSNAYREIEIKGTIKLQSRYAEEEIQQRAGFWGYLMQVAYQTCGGAVILTDVVFWCVIVPFLSDAHLYLNLLMGFMHTLNAFFLLLDTSLNSLPFPWFRAAYFVIWSCVYVTVQWILHACGMSWWPYPFLDLDTPWAPLWYNFAIVFVNLVSPSVRKNLISVFNSQLGTIVSAYGCQLSAEKPASEKVKGTGNLKSHYAQEEIQQKLRFWGYLMQTTYLVSPASSFETKDETAIRS</sequence>
<dbReference type="OrthoDB" id="419711at2759"/>
<keyword evidence="1" id="KW-0472">Membrane</keyword>
<evidence type="ECO:0000313" key="3">
    <source>
        <dbReference type="Proteomes" id="UP000516437"/>
    </source>
</evidence>
<evidence type="ECO:0000313" key="2">
    <source>
        <dbReference type="EMBL" id="KAB1201608.1"/>
    </source>
</evidence>
<feature type="transmembrane region" description="Helical" evidence="1">
    <location>
        <begin position="201"/>
        <end position="224"/>
    </location>
</feature>
<keyword evidence="1" id="KW-1133">Transmembrane helix</keyword>
<dbReference type="EMBL" id="RXIC02000048">
    <property type="protein sequence ID" value="KAB1201608.1"/>
    <property type="molecule type" value="Genomic_DNA"/>
</dbReference>
<comment type="caution">
    <text evidence="2">The sequence shown here is derived from an EMBL/GenBank/DDBJ whole genome shotgun (WGS) entry which is preliminary data.</text>
</comment>